<name>A0A2G4TBL0_RHIZD</name>
<evidence type="ECO:0000259" key="2">
    <source>
        <dbReference type="Pfam" id="PF06916"/>
    </source>
</evidence>
<protein>
    <recommendedName>
        <fullName evidence="2">DUF1279 domain-containing protein</fullName>
    </recommendedName>
</protein>
<keyword evidence="1" id="KW-1133">Transmembrane helix</keyword>
<dbReference type="EMBL" id="KZ303842">
    <property type="protein sequence ID" value="PHZ18006.1"/>
    <property type="molecule type" value="Genomic_DNA"/>
</dbReference>
<dbReference type="PANTHER" id="PTHR21377">
    <property type="entry name" value="PROTEIN FAM210B, MITOCHONDRIAL"/>
    <property type="match status" value="1"/>
</dbReference>
<proteinExistence type="predicted"/>
<dbReference type="PANTHER" id="PTHR21377:SF0">
    <property type="entry name" value="PROTEIN FAM210B, MITOCHONDRIAL"/>
    <property type="match status" value="1"/>
</dbReference>
<evidence type="ECO:0000313" key="4">
    <source>
        <dbReference type="Proteomes" id="UP000242254"/>
    </source>
</evidence>
<dbReference type="Pfam" id="PF06916">
    <property type="entry name" value="FAM210A-B_dom"/>
    <property type="match status" value="1"/>
</dbReference>
<gene>
    <name evidence="3" type="ORF">RHIMIDRAFT_243994</name>
</gene>
<keyword evidence="1" id="KW-0472">Membrane</keyword>
<dbReference type="AlphaFoldDB" id="A0A2G4TBL0"/>
<dbReference type="Proteomes" id="UP000242254">
    <property type="component" value="Unassembled WGS sequence"/>
</dbReference>
<dbReference type="GeneID" id="35441001"/>
<evidence type="ECO:0000256" key="1">
    <source>
        <dbReference type="SAM" id="Phobius"/>
    </source>
</evidence>
<dbReference type="InterPro" id="IPR009688">
    <property type="entry name" value="FAM210A/B-like_dom"/>
</dbReference>
<sequence length="216" mass="23985">MSFRSTFAFKSLLRHGNITTVCYQRHMTRTIMNYRQPAIRNLNQPRFFSSASKDKQNISEISNMVSSPELLQAAKSEPKGSKLKELSKKYGAVGILVYLGVGFVDLGITLGIIQFAGLEKVKSLEEATLDIARNAGERIGVYKRKVIDHPETTENDKDEAPSFASVFILAYGIHKTILLPVRLGITAAITPAVVRKIHQLGWARYLPRILGGSPKI</sequence>
<dbReference type="STRING" id="1340429.A0A2G4TBL0"/>
<organism evidence="3 4">
    <name type="scientific">Rhizopus microsporus ATCC 52813</name>
    <dbReference type="NCBI Taxonomy" id="1340429"/>
    <lineage>
        <taxon>Eukaryota</taxon>
        <taxon>Fungi</taxon>
        <taxon>Fungi incertae sedis</taxon>
        <taxon>Mucoromycota</taxon>
        <taxon>Mucoromycotina</taxon>
        <taxon>Mucoromycetes</taxon>
        <taxon>Mucorales</taxon>
        <taxon>Mucorineae</taxon>
        <taxon>Rhizopodaceae</taxon>
        <taxon>Rhizopus</taxon>
    </lineage>
</organism>
<keyword evidence="1" id="KW-0812">Transmembrane</keyword>
<dbReference type="GO" id="GO:0005739">
    <property type="term" value="C:mitochondrion"/>
    <property type="evidence" value="ECO:0007669"/>
    <property type="project" value="TreeGrafter"/>
</dbReference>
<dbReference type="RefSeq" id="XP_023471714.1">
    <property type="nucleotide sequence ID" value="XM_023610011.1"/>
</dbReference>
<accession>A0A2G4TBL0</accession>
<keyword evidence="4" id="KW-1185">Reference proteome</keyword>
<evidence type="ECO:0000313" key="3">
    <source>
        <dbReference type="EMBL" id="PHZ18006.1"/>
    </source>
</evidence>
<feature type="transmembrane region" description="Helical" evidence="1">
    <location>
        <begin position="90"/>
        <end position="113"/>
    </location>
</feature>
<feature type="domain" description="DUF1279" evidence="2">
    <location>
        <begin position="82"/>
        <end position="191"/>
    </location>
</feature>
<reference evidence="3 4" key="1">
    <citation type="journal article" date="2016" name="Proc. Natl. Acad. Sci. U.S.A.">
        <title>Lipid metabolic changes in an early divergent fungus govern the establishment of a mutualistic symbiosis with endobacteria.</title>
        <authorList>
            <person name="Lastovetsky O.A."/>
            <person name="Gaspar M.L."/>
            <person name="Mondo S.J."/>
            <person name="LaButti K.M."/>
            <person name="Sandor L."/>
            <person name="Grigoriev I.V."/>
            <person name="Henry S.A."/>
            <person name="Pawlowska T.E."/>
        </authorList>
    </citation>
    <scope>NUCLEOTIDE SEQUENCE [LARGE SCALE GENOMIC DNA]</scope>
    <source>
        <strain evidence="3 4">ATCC 52813</strain>
    </source>
</reference>
<dbReference type="InterPro" id="IPR045866">
    <property type="entry name" value="FAM210A/B-like"/>
</dbReference>